<evidence type="ECO:0000313" key="3">
    <source>
        <dbReference type="EMBL" id="KAE9982828.1"/>
    </source>
</evidence>
<comment type="caution">
    <text evidence="3">The sequence shown here is derived from an EMBL/GenBank/DDBJ whole genome shotgun (WGS) entry which is preliminary data.</text>
</comment>
<feature type="chain" id="PRO_5044690796" evidence="1">
    <location>
        <begin position="20"/>
        <end position="311"/>
    </location>
</feature>
<gene>
    <name evidence="2" type="ORF">BLS_007807</name>
    <name evidence="3" type="ORF">EG328_010567</name>
</gene>
<dbReference type="PANTHER" id="PTHR31694">
    <property type="entry name" value="DESICCATION-LIKE PROTEIN"/>
    <property type="match status" value="1"/>
</dbReference>
<dbReference type="InterPro" id="IPR009078">
    <property type="entry name" value="Ferritin-like_SF"/>
</dbReference>
<dbReference type="OrthoDB" id="1001765at2759"/>
<evidence type="ECO:0000313" key="4">
    <source>
        <dbReference type="Proteomes" id="UP000447873"/>
    </source>
</evidence>
<accession>A0A8H3V7Z7</accession>
<keyword evidence="1" id="KW-0732">Signal</keyword>
<dbReference type="Pfam" id="PF13668">
    <property type="entry name" value="Ferritin_2"/>
    <property type="match status" value="1"/>
</dbReference>
<sequence>MKFSTSLNSLLALSGTTLAATLPKRATGMVTDADVLNYALTLEHLEDKFYRDGLANFTQKQFADAGFDATFYQNLKEISYDETTHVSFLTTALKAAGASPVLECKYAFGVTSVASFVATASVLEGVGVSAYLGAAASISTKAYLTAAASILTVESRHNAYLRAALKQSPFPQPFDTPLDFDEVYTLAAAFIASCPSNNPPFLANLPLKAFTALSASGTAPIKTGSTITLTLAKTPAGLDEKKPLYAAWAAVTGSTFTPVKCLGNGKYEVVVPVGFHGQSYVVLTTNGTDSSDSSIVAGPAIVEISGSNGMP</sequence>
<protein>
    <submittedName>
        <fullName evidence="3">Uncharacterized protein</fullName>
    </submittedName>
</protein>
<dbReference type="Proteomes" id="UP000447873">
    <property type="component" value="Unassembled WGS sequence"/>
</dbReference>
<dbReference type="SUPFAM" id="SSF47240">
    <property type="entry name" value="Ferritin-like"/>
    <property type="match status" value="1"/>
</dbReference>
<organism evidence="3 4">
    <name type="scientific">Venturia inaequalis</name>
    <name type="common">Apple scab fungus</name>
    <dbReference type="NCBI Taxonomy" id="5025"/>
    <lineage>
        <taxon>Eukaryota</taxon>
        <taxon>Fungi</taxon>
        <taxon>Dikarya</taxon>
        <taxon>Ascomycota</taxon>
        <taxon>Pezizomycotina</taxon>
        <taxon>Dothideomycetes</taxon>
        <taxon>Pleosporomycetidae</taxon>
        <taxon>Venturiales</taxon>
        <taxon>Venturiaceae</taxon>
        <taxon>Venturia</taxon>
    </lineage>
</organism>
<evidence type="ECO:0000313" key="2">
    <source>
        <dbReference type="EMBL" id="KAE9965161.1"/>
    </source>
</evidence>
<name>A0A8H3V7Z7_VENIN</name>
<dbReference type="EMBL" id="WNWQ01000632">
    <property type="protein sequence ID" value="KAE9965161.1"/>
    <property type="molecule type" value="Genomic_DNA"/>
</dbReference>
<dbReference type="InterPro" id="IPR052965">
    <property type="entry name" value="Pigment-catalase-like"/>
</dbReference>
<feature type="signal peptide" evidence="1">
    <location>
        <begin position="1"/>
        <end position="19"/>
    </location>
</feature>
<dbReference type="AlphaFoldDB" id="A0A8H3V7Z7"/>
<dbReference type="Proteomes" id="UP000433883">
    <property type="component" value="Unassembled WGS sequence"/>
</dbReference>
<dbReference type="CDD" id="cd00657">
    <property type="entry name" value="Ferritin_like"/>
    <property type="match status" value="1"/>
</dbReference>
<dbReference type="EMBL" id="WNWS01000070">
    <property type="protein sequence ID" value="KAE9982828.1"/>
    <property type="molecule type" value="Genomic_DNA"/>
</dbReference>
<dbReference type="PANTHER" id="PTHR31694:SF26">
    <property type="entry name" value="OS05G0151100 PROTEIN"/>
    <property type="match status" value="1"/>
</dbReference>
<evidence type="ECO:0000256" key="1">
    <source>
        <dbReference type="SAM" id="SignalP"/>
    </source>
</evidence>
<proteinExistence type="predicted"/>
<reference evidence="3 4" key="1">
    <citation type="submission" date="2018-12" db="EMBL/GenBank/DDBJ databases">
        <title>Venturia inaequalis Genome Resource.</title>
        <authorList>
            <person name="Lichtner F.J."/>
        </authorList>
    </citation>
    <scope>NUCLEOTIDE SEQUENCE [LARGE SCALE GENOMIC DNA]</scope>
    <source>
        <strain evidence="3 4">120213</strain>
        <strain evidence="2">Bline_iso_100314</strain>
    </source>
</reference>